<accession>A0ABU7SPQ7</accession>
<dbReference type="Proteomes" id="UP001339911">
    <property type="component" value="Unassembled WGS sequence"/>
</dbReference>
<proteinExistence type="predicted"/>
<name>A0ABU7SPQ7_9ACTN</name>
<evidence type="ECO:0000256" key="1">
    <source>
        <dbReference type="SAM" id="Phobius"/>
    </source>
</evidence>
<sequence>MTMGDGAGDVDRTRAEIDRRRAELGETVQALAAKTDVRARGIQKAEQTTNRLRERSAQATGTVREKVAQLPDVVGQKVEQAQRRVGQMAADAGEQGARGAEKVSASVNRAGGMVRRTPVPFALGAVVVIVGVLTARKRMAAARARRRSGWNADRLLRMARPMAPWWSAVTRSVRR</sequence>
<dbReference type="Gene3D" id="1.20.120.20">
    <property type="entry name" value="Apolipoprotein"/>
    <property type="match status" value="1"/>
</dbReference>
<feature type="transmembrane region" description="Helical" evidence="1">
    <location>
        <begin position="119"/>
        <end position="136"/>
    </location>
</feature>
<organism evidence="2 3">
    <name type="scientific">Plantactinospora veratri</name>
    <dbReference type="NCBI Taxonomy" id="1436122"/>
    <lineage>
        <taxon>Bacteria</taxon>
        <taxon>Bacillati</taxon>
        <taxon>Actinomycetota</taxon>
        <taxon>Actinomycetes</taxon>
        <taxon>Micromonosporales</taxon>
        <taxon>Micromonosporaceae</taxon>
        <taxon>Plantactinospora</taxon>
    </lineage>
</organism>
<evidence type="ECO:0000313" key="3">
    <source>
        <dbReference type="Proteomes" id="UP001339911"/>
    </source>
</evidence>
<keyword evidence="1" id="KW-0472">Membrane</keyword>
<evidence type="ECO:0000313" key="2">
    <source>
        <dbReference type="EMBL" id="MEE6311936.1"/>
    </source>
</evidence>
<dbReference type="EMBL" id="JAZGQL010000039">
    <property type="protein sequence ID" value="MEE6311936.1"/>
    <property type="molecule type" value="Genomic_DNA"/>
</dbReference>
<dbReference type="InterPro" id="IPR022062">
    <property type="entry name" value="DUF3618"/>
</dbReference>
<dbReference type="Pfam" id="PF12277">
    <property type="entry name" value="DUF3618"/>
    <property type="match status" value="1"/>
</dbReference>
<keyword evidence="1" id="KW-1133">Transmembrane helix</keyword>
<keyword evidence="3" id="KW-1185">Reference proteome</keyword>
<comment type="caution">
    <text evidence="2">The sequence shown here is derived from an EMBL/GenBank/DDBJ whole genome shotgun (WGS) entry which is preliminary data.</text>
</comment>
<dbReference type="RefSeq" id="WP_331211821.1">
    <property type="nucleotide sequence ID" value="NZ_JAZGQL010000039.1"/>
</dbReference>
<protein>
    <submittedName>
        <fullName evidence="2">DUF3618 domain-containing protein</fullName>
    </submittedName>
</protein>
<reference evidence="2 3" key="1">
    <citation type="submission" date="2024-01" db="EMBL/GenBank/DDBJ databases">
        <title>Genome insights into Plantactinospora veratri sp. nov.</title>
        <authorList>
            <person name="Wang L."/>
        </authorList>
    </citation>
    <scope>NUCLEOTIDE SEQUENCE [LARGE SCALE GENOMIC DNA]</scope>
    <source>
        <strain evidence="2 3">NEAU-FHS4</strain>
    </source>
</reference>
<gene>
    <name evidence="2" type="ORF">V1634_34420</name>
</gene>
<keyword evidence="1" id="KW-0812">Transmembrane</keyword>